<evidence type="ECO:0000313" key="2">
    <source>
        <dbReference type="Proteomes" id="UP001199319"/>
    </source>
</evidence>
<keyword evidence="2" id="KW-1185">Reference proteome</keyword>
<accession>A0AAE3AJ44</accession>
<dbReference type="AlphaFoldDB" id="A0AAE3AJ44"/>
<dbReference type="EMBL" id="JAJEPW010000091">
    <property type="protein sequence ID" value="MCC2130995.1"/>
    <property type="molecule type" value="Genomic_DNA"/>
</dbReference>
<proteinExistence type="predicted"/>
<organism evidence="1 2">
    <name type="scientific">Brotocaccenecus cirricatena</name>
    <dbReference type="NCBI Taxonomy" id="3064195"/>
    <lineage>
        <taxon>Bacteria</taxon>
        <taxon>Bacillati</taxon>
        <taxon>Bacillota</taxon>
        <taxon>Clostridia</taxon>
        <taxon>Eubacteriales</taxon>
        <taxon>Oscillospiraceae</taxon>
        <taxon>Brotocaccenecus</taxon>
    </lineage>
</organism>
<gene>
    <name evidence="1" type="ORF">LKD37_16090</name>
</gene>
<reference evidence="1" key="1">
    <citation type="submission" date="2021-10" db="EMBL/GenBank/DDBJ databases">
        <title>Anaerobic single-cell dispensing facilitates the cultivation of human gut bacteria.</title>
        <authorList>
            <person name="Afrizal A."/>
        </authorList>
    </citation>
    <scope>NUCLEOTIDE SEQUENCE</scope>
    <source>
        <strain evidence="1">CLA-AA-H272</strain>
    </source>
</reference>
<evidence type="ECO:0000313" key="1">
    <source>
        <dbReference type="EMBL" id="MCC2130995.1"/>
    </source>
</evidence>
<name>A0AAE3AJ44_9FIRM</name>
<dbReference type="Gene3D" id="2.180.10.10">
    <property type="entry name" value="RHS repeat-associated core"/>
    <property type="match status" value="1"/>
</dbReference>
<protein>
    <submittedName>
        <fullName evidence="1">Uncharacterized protein</fullName>
    </submittedName>
</protein>
<sequence>PPPPPPPPHVRTASSTYTYGNADWPDLLTAYNGKSITYDAIGNPLSDGTWTYGWQHGRQLASMSKTGSSIAYGYNADGKRISKTVNGTTYNYAYLGDTLTDLSWGSNKLHFIRPCASSRPAARRRPHCVQTAKRSPVSDGTAFWPVWVYICFRKSRRLKTSFSL</sequence>
<comment type="caution">
    <text evidence="1">The sequence shown here is derived from an EMBL/GenBank/DDBJ whole genome shotgun (WGS) entry which is preliminary data.</text>
</comment>
<dbReference type="Proteomes" id="UP001199319">
    <property type="component" value="Unassembled WGS sequence"/>
</dbReference>
<feature type="non-terminal residue" evidence="1">
    <location>
        <position position="1"/>
    </location>
</feature>